<protein>
    <recommendedName>
        <fullName evidence="5">LamG-like jellyroll fold domain-containing protein</fullName>
    </recommendedName>
</protein>
<reference evidence="6 7" key="1">
    <citation type="journal article" date="2018" name="Genome Biol. Evol.">
        <title>Multiple Roots of Fruiting Body Formation in Amoebozoa.</title>
        <authorList>
            <person name="Hillmann F."/>
            <person name="Forbes G."/>
            <person name="Novohradska S."/>
            <person name="Ferling I."/>
            <person name="Riege K."/>
            <person name="Groth M."/>
            <person name="Westermann M."/>
            <person name="Marz M."/>
            <person name="Spaller T."/>
            <person name="Winckler T."/>
            <person name="Schaap P."/>
            <person name="Glockner G."/>
        </authorList>
    </citation>
    <scope>NUCLEOTIDE SEQUENCE [LARGE SCALE GENOMIC DNA]</scope>
    <source>
        <strain evidence="6 7">Jena</strain>
    </source>
</reference>
<evidence type="ECO:0000256" key="2">
    <source>
        <dbReference type="ARBA" id="ARBA00023157"/>
    </source>
</evidence>
<evidence type="ECO:0000256" key="1">
    <source>
        <dbReference type="ARBA" id="ARBA00022729"/>
    </source>
</evidence>
<feature type="chain" id="PRO_5015168791" description="LamG-like jellyroll fold domain-containing protein" evidence="4">
    <location>
        <begin position="19"/>
        <end position="825"/>
    </location>
</feature>
<gene>
    <name evidence="6" type="ORF">PROFUN_02976</name>
</gene>
<dbReference type="Pfam" id="PF22799">
    <property type="entry name" value="PIR1-like_C"/>
    <property type="match status" value="1"/>
</dbReference>
<dbReference type="InterPro" id="IPR013320">
    <property type="entry name" value="ConA-like_dom_sf"/>
</dbReference>
<evidence type="ECO:0000256" key="3">
    <source>
        <dbReference type="SAM" id="MobiDB-lite"/>
    </source>
</evidence>
<proteinExistence type="predicted"/>
<keyword evidence="1 4" id="KW-0732">Signal</keyword>
<dbReference type="Pfam" id="PF13385">
    <property type="entry name" value="Laminin_G_3"/>
    <property type="match status" value="2"/>
</dbReference>
<feature type="region of interest" description="Disordered" evidence="3">
    <location>
        <begin position="255"/>
        <end position="315"/>
    </location>
</feature>
<dbReference type="OrthoDB" id="6017464at2759"/>
<dbReference type="AlphaFoldDB" id="A0A2P6NX76"/>
<evidence type="ECO:0000313" key="7">
    <source>
        <dbReference type="Proteomes" id="UP000241769"/>
    </source>
</evidence>
<evidence type="ECO:0000259" key="5">
    <source>
        <dbReference type="SMART" id="SM00560"/>
    </source>
</evidence>
<keyword evidence="2" id="KW-1015">Disulfide bond</keyword>
<keyword evidence="7" id="KW-1185">Reference proteome</keyword>
<evidence type="ECO:0000256" key="4">
    <source>
        <dbReference type="SAM" id="SignalP"/>
    </source>
</evidence>
<dbReference type="InterPro" id="IPR054508">
    <property type="entry name" value="PIR1-like_C"/>
</dbReference>
<feature type="compositionally biased region" description="Low complexity" evidence="3">
    <location>
        <begin position="257"/>
        <end position="315"/>
    </location>
</feature>
<organism evidence="6 7">
    <name type="scientific">Planoprotostelium fungivorum</name>
    <dbReference type="NCBI Taxonomy" id="1890364"/>
    <lineage>
        <taxon>Eukaryota</taxon>
        <taxon>Amoebozoa</taxon>
        <taxon>Evosea</taxon>
        <taxon>Variosea</taxon>
        <taxon>Cavosteliida</taxon>
        <taxon>Cavosteliaceae</taxon>
        <taxon>Planoprotostelium</taxon>
    </lineage>
</organism>
<dbReference type="SMART" id="SM00560">
    <property type="entry name" value="LamGL"/>
    <property type="match status" value="1"/>
</dbReference>
<dbReference type="Gene3D" id="2.60.120.200">
    <property type="match status" value="2"/>
</dbReference>
<dbReference type="InterPro" id="IPR006558">
    <property type="entry name" value="LamG-like"/>
</dbReference>
<dbReference type="EMBL" id="MDYQ01000009">
    <property type="protein sequence ID" value="PRP88565.1"/>
    <property type="molecule type" value="Genomic_DNA"/>
</dbReference>
<dbReference type="Proteomes" id="UP000241769">
    <property type="component" value="Unassembled WGS sequence"/>
</dbReference>
<dbReference type="InParanoid" id="A0A2P6NX76"/>
<dbReference type="SUPFAM" id="SSF49899">
    <property type="entry name" value="Concanavalin A-like lectins/glucanases"/>
    <property type="match status" value="2"/>
</dbReference>
<sequence>MKRAVTLLLLALFSSAWATCQSGYSYCPGINSCYDPTQYSCDRDQFNNQYRLCAAGTVSCNDVCIASCAYQCAADGSYYVKNNRTCPPPPTCLNSNTFACGAACYDKSRFCCISGQPQDTNTCPQPTSSVCDSTSTCPFGLYNVGSLADGQLRLNFGPGAFSVNFTLRNGNLFDQRGFQCYISSSGQLQCDRAPQTAATSFCLSGDFLSRNGNLVWYSCAVGTGGSNLYTTNIDSVACSATYLYVTPFCPPTPPPTSSTVAPTTSTVAPTSSTKAPTTSTVAPTSSTKAPTSSTVAPTTSTVAPTTKPTTQPSTTSYVPTTTYIPPTTAPCVPGGVVIPVPYCYFSFDFEIFGGLLKDDSGKGRHGTCLGQPKKSEGRSKFGLNFDFSLGFQGVRVDQTSGLKGDFSIATWLKISENSEKTMKIVSTKSGLFSLLTGWELTLCPKTKTVTFVSGFSSVSWNIDFSVNAWFHIAFSAEKSGKVTLYINGVAGVSQYISLSKCGSALYIASDKGNCNFKGSFDDFLLFDICISIREVLAIINNRCDTTTTAQISSTTKLVTSSQLPPSTTSKVTPPPTQKPPKKCGLPWLYWSFDKTKEGKCSDDSGHGRHGWFSEEFSLVPGKLRQACNWKRNNNLHISLSQCDLHKSFTIAAWIKLDVINGKNIIASTKSLLTGWELAYDGQGKSITFTSSLGSSVSWDASSISLGVWVHVAISIDVTRAELYLNGNSCGSKSIAACSSSFIGLSVGGKIFSQPLLGAIDEFLLFDRALDREEVCDARDKYQTGTTVEQNNWSKQSNSNDWGAGWELGVNLSLVGLNRLNNWWIF</sequence>
<dbReference type="STRING" id="1890364.A0A2P6NX76"/>
<evidence type="ECO:0000313" key="6">
    <source>
        <dbReference type="EMBL" id="PRP88565.1"/>
    </source>
</evidence>
<feature type="region of interest" description="Disordered" evidence="3">
    <location>
        <begin position="556"/>
        <end position="580"/>
    </location>
</feature>
<feature type="signal peptide" evidence="4">
    <location>
        <begin position="1"/>
        <end position="18"/>
    </location>
</feature>
<accession>A0A2P6NX76</accession>
<feature type="domain" description="LamG-like jellyroll fold" evidence="5">
    <location>
        <begin position="646"/>
        <end position="772"/>
    </location>
</feature>
<name>A0A2P6NX76_9EUKA</name>
<comment type="caution">
    <text evidence="6">The sequence shown here is derived from an EMBL/GenBank/DDBJ whole genome shotgun (WGS) entry which is preliminary data.</text>
</comment>